<name>A0ABW3D5L4_9BACL</name>
<dbReference type="Gene3D" id="2.60.120.260">
    <property type="entry name" value="Galactose-binding domain-like"/>
    <property type="match status" value="1"/>
</dbReference>
<keyword evidence="2" id="KW-0732">Signal</keyword>
<dbReference type="Pfam" id="PF16147">
    <property type="entry name" value="DUF4855"/>
    <property type="match status" value="1"/>
</dbReference>
<keyword evidence="4" id="KW-1185">Reference proteome</keyword>
<feature type="region of interest" description="Disordered" evidence="1">
    <location>
        <begin position="197"/>
        <end position="222"/>
    </location>
</feature>
<reference evidence="4" key="1">
    <citation type="journal article" date="2019" name="Int. J. Syst. Evol. Microbiol.">
        <title>The Global Catalogue of Microorganisms (GCM) 10K type strain sequencing project: providing services to taxonomists for standard genome sequencing and annotation.</title>
        <authorList>
            <consortium name="The Broad Institute Genomics Platform"/>
            <consortium name="The Broad Institute Genome Sequencing Center for Infectious Disease"/>
            <person name="Wu L."/>
            <person name="Ma J."/>
        </authorList>
    </citation>
    <scope>NUCLEOTIDE SEQUENCE [LARGE SCALE GENOMIC DNA]</scope>
    <source>
        <strain evidence="4">CCUG 57263</strain>
    </source>
</reference>
<feature type="region of interest" description="Disordered" evidence="1">
    <location>
        <begin position="57"/>
        <end position="76"/>
    </location>
</feature>
<accession>A0ABW3D5L4</accession>
<evidence type="ECO:0000313" key="3">
    <source>
        <dbReference type="EMBL" id="MFD0868740.1"/>
    </source>
</evidence>
<dbReference type="RefSeq" id="WP_379286830.1">
    <property type="nucleotide sequence ID" value="NZ_JBHTIU010000022.1"/>
</dbReference>
<comment type="caution">
    <text evidence="3">The sequence shown here is derived from an EMBL/GenBank/DDBJ whole genome shotgun (WGS) entry which is preliminary data.</text>
</comment>
<dbReference type="SUPFAM" id="SSF49785">
    <property type="entry name" value="Galactose-binding domain-like"/>
    <property type="match status" value="1"/>
</dbReference>
<feature type="signal peptide" evidence="2">
    <location>
        <begin position="1"/>
        <end position="22"/>
    </location>
</feature>
<evidence type="ECO:0000256" key="1">
    <source>
        <dbReference type="SAM" id="MobiDB-lite"/>
    </source>
</evidence>
<dbReference type="InterPro" id="IPR032329">
    <property type="entry name" value="DUF4855"/>
</dbReference>
<gene>
    <name evidence="3" type="ORF">ACFQ03_06225</name>
</gene>
<dbReference type="InterPro" id="IPR008979">
    <property type="entry name" value="Galactose-bd-like_sf"/>
</dbReference>
<evidence type="ECO:0000313" key="4">
    <source>
        <dbReference type="Proteomes" id="UP001597120"/>
    </source>
</evidence>
<dbReference type="EMBL" id="JBHTIU010000022">
    <property type="protein sequence ID" value="MFD0868740.1"/>
    <property type="molecule type" value="Genomic_DNA"/>
</dbReference>
<evidence type="ECO:0000256" key="2">
    <source>
        <dbReference type="SAM" id="SignalP"/>
    </source>
</evidence>
<sequence>MKLRKWFSLCLAAMLAISLVPAAGFAQPAHSEPDGGLVNLALGKSYTLETPYPRDSHFSTVEAAHPDDTGRQLTDGEYGGTTFSNKAYVGSIWQGSRIVTIDLEQVSTIQEISVNVLQDLPVGIFFPKQVQFSISHNGKVWEKLDTVNNEISTTEKGPLTQKLTLQGVNKVARYVKAEITVDSWVFMDEIEVWGTPDRSGRPLTPSPQGPKDKIKYPAPGSEQAGGIRSEVLIYTGEWQYEPADWISFTKEDFKPYVSYVDTDMNRVDYMFDGYLFLPYAPLLDGANFGPTTGKPTNKAHFESFLDRLFRDDYELGALNQAVQEAKAELGNPAYKAKVAIAIPYPRTDQNDFGDVDGDGISENMKVSEVGEDQALANREKVVRWFVDEVYDRWQQAGYTELELVSFYWYNEFVAYQLAEKDGELIRRTGDYVRSKGARLQWIPYYFGRGWDEWKDIGFDSALMQPNYTFHNTTADRVDAVAQAARAHGMGVEIEMSDAVLTNPEIRDKYYTYLDKGVEYGYMKGSYNAYYQQVKTLLKAAQSDDPDAREVYDLTYQFIKGTYKARK</sequence>
<proteinExistence type="predicted"/>
<feature type="chain" id="PRO_5047344047" evidence="2">
    <location>
        <begin position="23"/>
        <end position="566"/>
    </location>
</feature>
<protein>
    <submittedName>
        <fullName evidence="3">DUF4855 domain-containing protein</fullName>
    </submittedName>
</protein>
<dbReference type="Proteomes" id="UP001597120">
    <property type="component" value="Unassembled WGS sequence"/>
</dbReference>
<organism evidence="3 4">
    <name type="scientific">Paenibacillus residui</name>
    <dbReference type="NCBI Taxonomy" id="629724"/>
    <lineage>
        <taxon>Bacteria</taxon>
        <taxon>Bacillati</taxon>
        <taxon>Bacillota</taxon>
        <taxon>Bacilli</taxon>
        <taxon>Bacillales</taxon>
        <taxon>Paenibacillaceae</taxon>
        <taxon>Paenibacillus</taxon>
    </lineage>
</organism>